<name>A0A8R7K0P8_TRIUA</name>
<organism evidence="1 2">
    <name type="scientific">Triticum urartu</name>
    <name type="common">Red wild einkorn</name>
    <name type="synonym">Crithodium urartu</name>
    <dbReference type="NCBI Taxonomy" id="4572"/>
    <lineage>
        <taxon>Eukaryota</taxon>
        <taxon>Viridiplantae</taxon>
        <taxon>Streptophyta</taxon>
        <taxon>Embryophyta</taxon>
        <taxon>Tracheophyta</taxon>
        <taxon>Spermatophyta</taxon>
        <taxon>Magnoliopsida</taxon>
        <taxon>Liliopsida</taxon>
        <taxon>Poales</taxon>
        <taxon>Poaceae</taxon>
        <taxon>BOP clade</taxon>
        <taxon>Pooideae</taxon>
        <taxon>Triticodae</taxon>
        <taxon>Triticeae</taxon>
        <taxon>Triticinae</taxon>
        <taxon>Triticum</taxon>
    </lineage>
</organism>
<dbReference type="Proteomes" id="UP000015106">
    <property type="component" value="Chromosome 1"/>
</dbReference>
<protein>
    <submittedName>
        <fullName evidence="1">Uncharacterized protein</fullName>
    </submittedName>
</protein>
<dbReference type="EnsemblPlants" id="TuG1812G0100002778.01.T01">
    <property type="protein sequence ID" value="TuG1812G0100002778.01.T01"/>
    <property type="gene ID" value="TuG1812G0100002778.01"/>
</dbReference>
<reference evidence="1" key="3">
    <citation type="submission" date="2022-06" db="UniProtKB">
        <authorList>
            <consortium name="EnsemblPlants"/>
        </authorList>
    </citation>
    <scope>IDENTIFICATION</scope>
</reference>
<dbReference type="AlphaFoldDB" id="A0A8R7K0P8"/>
<reference evidence="1" key="2">
    <citation type="submission" date="2018-03" db="EMBL/GenBank/DDBJ databases">
        <title>The Triticum urartu genome reveals the dynamic nature of wheat genome evolution.</title>
        <authorList>
            <person name="Ling H."/>
            <person name="Ma B."/>
            <person name="Shi X."/>
            <person name="Liu H."/>
            <person name="Dong L."/>
            <person name="Sun H."/>
            <person name="Cao Y."/>
            <person name="Gao Q."/>
            <person name="Zheng S."/>
            <person name="Li Y."/>
            <person name="Yu Y."/>
            <person name="Du H."/>
            <person name="Qi M."/>
            <person name="Li Y."/>
            <person name="Yu H."/>
            <person name="Cui Y."/>
            <person name="Wang N."/>
            <person name="Chen C."/>
            <person name="Wu H."/>
            <person name="Zhao Y."/>
            <person name="Zhang J."/>
            <person name="Li Y."/>
            <person name="Zhou W."/>
            <person name="Zhang B."/>
            <person name="Hu W."/>
            <person name="Eijk M."/>
            <person name="Tang J."/>
            <person name="Witsenboer H."/>
            <person name="Zhao S."/>
            <person name="Li Z."/>
            <person name="Zhang A."/>
            <person name="Wang D."/>
            <person name="Liang C."/>
        </authorList>
    </citation>
    <scope>NUCLEOTIDE SEQUENCE [LARGE SCALE GENOMIC DNA]</scope>
    <source>
        <strain evidence="1">cv. G1812</strain>
    </source>
</reference>
<evidence type="ECO:0000313" key="1">
    <source>
        <dbReference type="EnsemblPlants" id="TuG1812G0100002778.01.T01"/>
    </source>
</evidence>
<keyword evidence="2" id="KW-1185">Reference proteome</keyword>
<reference evidence="2" key="1">
    <citation type="journal article" date="2013" name="Nature">
        <title>Draft genome of the wheat A-genome progenitor Triticum urartu.</title>
        <authorList>
            <person name="Ling H.Q."/>
            <person name="Zhao S."/>
            <person name="Liu D."/>
            <person name="Wang J."/>
            <person name="Sun H."/>
            <person name="Zhang C."/>
            <person name="Fan H."/>
            <person name="Li D."/>
            <person name="Dong L."/>
            <person name="Tao Y."/>
            <person name="Gao C."/>
            <person name="Wu H."/>
            <person name="Li Y."/>
            <person name="Cui Y."/>
            <person name="Guo X."/>
            <person name="Zheng S."/>
            <person name="Wang B."/>
            <person name="Yu K."/>
            <person name="Liang Q."/>
            <person name="Yang W."/>
            <person name="Lou X."/>
            <person name="Chen J."/>
            <person name="Feng M."/>
            <person name="Jian J."/>
            <person name="Zhang X."/>
            <person name="Luo G."/>
            <person name="Jiang Y."/>
            <person name="Liu J."/>
            <person name="Wang Z."/>
            <person name="Sha Y."/>
            <person name="Zhang B."/>
            <person name="Wu H."/>
            <person name="Tang D."/>
            <person name="Shen Q."/>
            <person name="Xue P."/>
            <person name="Zou S."/>
            <person name="Wang X."/>
            <person name="Liu X."/>
            <person name="Wang F."/>
            <person name="Yang Y."/>
            <person name="An X."/>
            <person name="Dong Z."/>
            <person name="Zhang K."/>
            <person name="Zhang X."/>
            <person name="Luo M.C."/>
            <person name="Dvorak J."/>
            <person name="Tong Y."/>
            <person name="Wang J."/>
            <person name="Yang H."/>
            <person name="Li Z."/>
            <person name="Wang D."/>
            <person name="Zhang A."/>
            <person name="Wang J."/>
        </authorList>
    </citation>
    <scope>NUCLEOTIDE SEQUENCE</scope>
    <source>
        <strain evidence="2">cv. G1812</strain>
    </source>
</reference>
<evidence type="ECO:0000313" key="2">
    <source>
        <dbReference type="Proteomes" id="UP000015106"/>
    </source>
</evidence>
<dbReference type="Gramene" id="TuG1812G0100002778.01.T01">
    <property type="protein sequence ID" value="TuG1812G0100002778.01.T01"/>
    <property type="gene ID" value="TuG1812G0100002778.01"/>
</dbReference>
<sequence length="110" mass="12398">MCKCTQTRQFWRRRATLVGYDASTLAVVAGNGECSDGRAAARANGFGYVLVRHLLYCSTTQQVKGGFRLMRLSKIARNKAKLVKHEAIVDGFSKSSFKNNKMRNIQIRLR</sequence>
<accession>A0A8R7K0P8</accession>
<proteinExistence type="predicted"/>